<accession>A0A2T4AMX7</accession>
<protein>
    <submittedName>
        <fullName evidence="2">Uncharacterized protein</fullName>
    </submittedName>
</protein>
<name>A0A2T4AMX7_TRIHA</name>
<dbReference type="AlphaFoldDB" id="A0A2T4AMX7"/>
<reference evidence="2 3" key="1">
    <citation type="submission" date="2016-07" db="EMBL/GenBank/DDBJ databases">
        <title>Multiple horizontal gene transfer events from other fungi enriched the ability of initially mycotrophic Trichoderma (Ascomycota) to feed on dead plant biomass.</title>
        <authorList>
            <consortium name="DOE Joint Genome Institute"/>
            <person name="Aerts A."/>
            <person name="Atanasova L."/>
            <person name="Chenthamara K."/>
            <person name="Zhang J."/>
            <person name="Grujic M."/>
            <person name="Henrissat B."/>
            <person name="Kuo A."/>
            <person name="Salamov A."/>
            <person name="Lipzen A."/>
            <person name="Labutti K."/>
            <person name="Barry K."/>
            <person name="Miao Y."/>
            <person name="Rahimi M.J."/>
            <person name="Shen Q."/>
            <person name="Grigoriev I.V."/>
            <person name="Kubicek C.P."/>
            <person name="Druzhinina I.S."/>
        </authorList>
    </citation>
    <scope>NUCLEOTIDE SEQUENCE [LARGE SCALE GENOMIC DNA]</scope>
    <source>
        <strain evidence="2 3">CBS 226.95</strain>
    </source>
</reference>
<proteinExistence type="predicted"/>
<gene>
    <name evidence="2" type="ORF">M431DRAFT_505928</name>
</gene>
<evidence type="ECO:0000256" key="1">
    <source>
        <dbReference type="SAM" id="SignalP"/>
    </source>
</evidence>
<organism evidence="2 3">
    <name type="scientific">Trichoderma harzianum CBS 226.95</name>
    <dbReference type="NCBI Taxonomy" id="983964"/>
    <lineage>
        <taxon>Eukaryota</taxon>
        <taxon>Fungi</taxon>
        <taxon>Dikarya</taxon>
        <taxon>Ascomycota</taxon>
        <taxon>Pezizomycotina</taxon>
        <taxon>Sordariomycetes</taxon>
        <taxon>Hypocreomycetidae</taxon>
        <taxon>Hypocreales</taxon>
        <taxon>Hypocreaceae</taxon>
        <taxon>Trichoderma</taxon>
    </lineage>
</organism>
<keyword evidence="1" id="KW-0732">Signal</keyword>
<feature type="chain" id="PRO_5015408455" evidence="1">
    <location>
        <begin position="23"/>
        <end position="290"/>
    </location>
</feature>
<feature type="signal peptide" evidence="1">
    <location>
        <begin position="1"/>
        <end position="22"/>
    </location>
</feature>
<sequence>MGLPSLLLFWPLALLCLSGVLANQDSSKYELILYWRLRQFMIDAVGEKENVVVPLCESPCDFKDFMKAVTVKRKGPKLKEPDGITNRKDAKGRTLYQWYPDYDKDFSVFTDDLFSDPEEATKKLDDVQFTGQFKKRTQFEGADSFDDIVSSITDVIKKFQAALVADGRDPNGGWFNEIKNLISIAANGRRYNRAIHLTQEFRDWLDENPTLRSVNVQMTGLIHRAPDFDYRKVDLHATYDANRAVVGIEEWETPIKIFAVIQNSKGSALGHVNCIRLLEKLEKRLNAGCK</sequence>
<dbReference type="EMBL" id="KZ679677">
    <property type="protein sequence ID" value="PTB58426.1"/>
    <property type="molecule type" value="Genomic_DNA"/>
</dbReference>
<evidence type="ECO:0000313" key="2">
    <source>
        <dbReference type="EMBL" id="PTB58426.1"/>
    </source>
</evidence>
<dbReference type="RefSeq" id="XP_024778103.1">
    <property type="nucleotide sequence ID" value="XM_024918720.1"/>
</dbReference>
<dbReference type="GeneID" id="36627289"/>
<dbReference type="Proteomes" id="UP000241690">
    <property type="component" value="Unassembled WGS sequence"/>
</dbReference>
<evidence type="ECO:0000313" key="3">
    <source>
        <dbReference type="Proteomes" id="UP000241690"/>
    </source>
</evidence>
<keyword evidence="3" id="KW-1185">Reference proteome</keyword>